<dbReference type="Proteomes" id="UP000011603">
    <property type="component" value="Unassembled WGS sequence"/>
</dbReference>
<proteinExistence type="predicted"/>
<dbReference type="EMBL" id="AOLO01000009">
    <property type="protein sequence ID" value="EMA00012.1"/>
    <property type="molecule type" value="Genomic_DNA"/>
</dbReference>
<gene>
    <name evidence="2" type="ordered locus">HFX_1998</name>
    <name evidence="3" type="ORF">BM92_10725</name>
    <name evidence="4" type="ORF">C439_11768</name>
    <name evidence="5" type="ORF">E6P09_01705</name>
</gene>
<reference evidence="4 7" key="3">
    <citation type="journal article" date="2014" name="PLoS Genet.">
        <title>Phylogenetically driven sequencing of extremely halophilic archaea reveals strategies for static and dynamic osmo-response.</title>
        <authorList>
            <person name="Becker E.A."/>
            <person name="Seitzer P.M."/>
            <person name="Tritt A."/>
            <person name="Larsen D."/>
            <person name="Krusor M."/>
            <person name="Yao A.I."/>
            <person name="Wu D."/>
            <person name="Madern D."/>
            <person name="Eisen J.A."/>
            <person name="Darling A.E."/>
            <person name="Facciotti M.T."/>
        </authorList>
    </citation>
    <scope>NUCLEOTIDE SEQUENCE [LARGE SCALE GENOMIC DNA]</scope>
    <source>
        <strain evidence="4">ATCC 33500</strain>
        <strain evidence="7">ATCC 33500 / DSM 1411 / JCM 8866 / NBRC 14739 / NCIMB 2177 / R-4</strain>
    </source>
</reference>
<dbReference type="HOGENOM" id="CLU_2856999_0_0_2"/>
<dbReference type="Proteomes" id="UP000299011">
    <property type="component" value="Chromosome"/>
</dbReference>
<dbReference type="AlphaFoldDB" id="I3R630"/>
<reference evidence="2 6" key="2">
    <citation type="journal article" date="2012" name="J. Bacteriol.">
        <title>Complete genome sequence of the metabolically versatile halophilic archaeon Haloferax mediterranei, a poly(3-hydroxybutyrate-co-3-hydroxyvalerate) producer.</title>
        <authorList>
            <person name="Han J."/>
            <person name="Zhang F."/>
            <person name="Hou J."/>
            <person name="Liu X."/>
            <person name="Li M."/>
            <person name="Liu H."/>
            <person name="Cai L."/>
            <person name="Zhang B."/>
            <person name="Chen Y."/>
            <person name="Zhou J."/>
            <person name="Hu S."/>
            <person name="Xiang H."/>
        </authorList>
    </citation>
    <scope>NUCLEOTIDE SEQUENCE [LARGE SCALE GENOMIC DNA]</scope>
    <source>
        <strain evidence="6">ATCC 33500 / DSM 1411 / JCM 8866 / NBRC 14739 / NCIMB 2177 / R-4</strain>
        <strain evidence="2">CGMCC 1.2087</strain>
    </source>
</reference>
<dbReference type="RefSeq" id="WP_004059336.1">
    <property type="nucleotide sequence ID" value="NC_017941.2"/>
</dbReference>
<reference evidence="5 9" key="6">
    <citation type="submission" date="2019-04" db="EMBL/GenBank/DDBJ databases">
        <title>Methylomes of two halophilic Archaea, Haloarcula marismortui and Haloferax mediterranei.</title>
        <authorList>
            <person name="DasSarma S."/>
            <person name="DasSarma P."/>
            <person name="DasSarma S."/>
            <person name="Fomenkov A."/>
            <person name="Vincze T."/>
            <person name="Anton B.P."/>
            <person name="Roberts R.J."/>
        </authorList>
    </citation>
    <scope>NUCLEOTIDE SEQUENCE [LARGE SCALE GENOMIC DNA]</scope>
    <source>
        <strain evidence="5">ATCC 33500</strain>
        <strain evidence="9">ATCC 33500 / DSM 1411 / JCM 8866 / NBRC 14739 / NCIMB 2177 / R-4</strain>
    </source>
</reference>
<dbReference type="Proteomes" id="UP000027075">
    <property type="component" value="Chromosome"/>
</dbReference>
<dbReference type="PaxDb" id="523841-HFX_1998"/>
<protein>
    <submittedName>
        <fullName evidence="2">Uncharacterized protein</fullName>
    </submittedName>
</protein>
<dbReference type="GeneID" id="40155092"/>
<reference evidence="3 8" key="4">
    <citation type="submission" date="2014-04" db="EMBL/GenBank/DDBJ databases">
        <title>Transcriptional profiles of Haloferax mediterranei on the basis of nitrogen availability.</title>
        <authorList>
            <person name="Bautista V."/>
        </authorList>
    </citation>
    <scope>NUCLEOTIDE SEQUENCE [LARGE SCALE GENOMIC DNA]</scope>
    <source>
        <strain evidence="3">ATCC 33500</strain>
        <strain evidence="8">ATCC 33500 / DSM 1411 / JCM 8866 / NBRC 14739 / NCIMB 2177 / R-4</strain>
    </source>
</reference>
<feature type="transmembrane region" description="Helical" evidence="1">
    <location>
        <begin position="12"/>
        <end position="30"/>
    </location>
</feature>
<dbReference type="PATRIC" id="fig|523841.21.peg.2379"/>
<reference evidence="2" key="1">
    <citation type="journal article" date="2012" name="Appl. Environ. Microbiol.">
        <title>Identification of the haloarchaeal phasin (PhaP) that functions in polyhydroxyalkanoate accumulation and granule formation in Haloferax mediterranei.</title>
        <authorList>
            <person name="Cai S."/>
            <person name="Cai L."/>
            <person name="Liu H."/>
            <person name="Liu X."/>
            <person name="Han J."/>
            <person name="Zhou J."/>
            <person name="Xiang H."/>
        </authorList>
    </citation>
    <scope>NUCLEOTIDE SEQUENCE</scope>
    <source>
        <strain evidence="2">CGMCC 1.2087</strain>
    </source>
</reference>
<keyword evidence="1" id="KW-0812">Transmembrane</keyword>
<evidence type="ECO:0000313" key="3">
    <source>
        <dbReference type="EMBL" id="AHZ23079.1"/>
    </source>
</evidence>
<sequence length="64" mass="6643">MVPSLRTSRGISSVVSLGIVGTVGYTLLSPRPPTETQLAILFVLSVCLGAASLWMLSEPPEGDA</sequence>
<dbReference type="KEGG" id="hme:HFX_1998"/>
<evidence type="ECO:0000313" key="8">
    <source>
        <dbReference type="Proteomes" id="UP000027075"/>
    </source>
</evidence>
<dbReference type="EMBL" id="CP001868">
    <property type="protein sequence ID" value="AFK19690.1"/>
    <property type="molecule type" value="Genomic_DNA"/>
</dbReference>
<evidence type="ECO:0000256" key="1">
    <source>
        <dbReference type="SAM" id="Phobius"/>
    </source>
</evidence>
<evidence type="ECO:0000313" key="7">
    <source>
        <dbReference type="Proteomes" id="UP000011603"/>
    </source>
</evidence>
<dbReference type="OrthoDB" id="291574at2157"/>
<evidence type="ECO:0000313" key="6">
    <source>
        <dbReference type="Proteomes" id="UP000006469"/>
    </source>
</evidence>
<evidence type="ECO:0000313" key="5">
    <source>
        <dbReference type="EMBL" id="QCQ74061.1"/>
    </source>
</evidence>
<organism evidence="2 6">
    <name type="scientific">Haloferax mediterranei (strain ATCC 33500 / DSM 1411 / JCM 8866 / NBRC 14739 / NCIMB 2177 / R-4)</name>
    <name type="common">Halobacterium mediterranei</name>
    <dbReference type="NCBI Taxonomy" id="523841"/>
    <lineage>
        <taxon>Archaea</taxon>
        <taxon>Methanobacteriati</taxon>
        <taxon>Methanobacteriota</taxon>
        <taxon>Stenosarchaea group</taxon>
        <taxon>Halobacteria</taxon>
        <taxon>Halobacteriales</taxon>
        <taxon>Haloferacaceae</taxon>
        <taxon>Haloferax</taxon>
    </lineage>
</organism>
<dbReference type="STRING" id="523841.HFX_1998"/>
<keyword evidence="1" id="KW-1133">Transmembrane helix</keyword>
<dbReference type="EMBL" id="CP039139">
    <property type="protein sequence ID" value="QCQ74061.1"/>
    <property type="molecule type" value="Genomic_DNA"/>
</dbReference>
<name>I3R630_HALMT</name>
<feature type="transmembrane region" description="Helical" evidence="1">
    <location>
        <begin position="36"/>
        <end position="56"/>
    </location>
</feature>
<accession>I3R630</accession>
<evidence type="ECO:0000313" key="9">
    <source>
        <dbReference type="Proteomes" id="UP000299011"/>
    </source>
</evidence>
<dbReference type="Proteomes" id="UP000006469">
    <property type="component" value="Chromosome"/>
</dbReference>
<keyword evidence="7" id="KW-1185">Reference proteome</keyword>
<reference evidence="2" key="5">
    <citation type="submission" date="2014-05" db="EMBL/GenBank/DDBJ databases">
        <authorList>
            <person name="Wang L."/>
            <person name="Yang H."/>
            <person name="Xiang H."/>
        </authorList>
    </citation>
    <scope>NUCLEOTIDE SEQUENCE</scope>
    <source>
        <strain evidence="2">CGMCC 1.2087</strain>
    </source>
</reference>
<dbReference type="EMBL" id="CP007551">
    <property type="protein sequence ID" value="AHZ23079.1"/>
    <property type="molecule type" value="Genomic_DNA"/>
</dbReference>
<evidence type="ECO:0000313" key="4">
    <source>
        <dbReference type="EMBL" id="EMA00012.1"/>
    </source>
</evidence>
<evidence type="ECO:0000313" key="2">
    <source>
        <dbReference type="EMBL" id="AFK19690.1"/>
    </source>
</evidence>
<keyword evidence="1" id="KW-0472">Membrane</keyword>